<name>A0A6N0NW80_9CREN</name>
<evidence type="ECO:0000256" key="4">
    <source>
        <dbReference type="ARBA" id="ARBA00022755"/>
    </source>
</evidence>
<evidence type="ECO:0000256" key="3">
    <source>
        <dbReference type="ARBA" id="ARBA00022741"/>
    </source>
</evidence>
<evidence type="ECO:0000313" key="7">
    <source>
        <dbReference type="EMBL" id="QKQ99617.1"/>
    </source>
</evidence>
<comment type="subcellular location">
    <subcellularLocation>
        <location evidence="6">Cytoplasm</location>
    </subcellularLocation>
</comment>
<keyword evidence="2 6" id="KW-0436">Ligase</keyword>
<dbReference type="Gene3D" id="3.30.1280.10">
    <property type="entry name" value="Phosphoribosylformylglycinamidine synthase subunit PurS"/>
    <property type="match status" value="1"/>
</dbReference>
<dbReference type="OrthoDB" id="56303at2157"/>
<dbReference type="NCBIfam" id="NF004450">
    <property type="entry name" value="PRK05783.1"/>
    <property type="match status" value="1"/>
</dbReference>
<dbReference type="GO" id="GO:0004642">
    <property type="term" value="F:phosphoribosylformylglycinamidine synthase activity"/>
    <property type="evidence" value="ECO:0007669"/>
    <property type="project" value="UniProtKB-UniRule"/>
</dbReference>
<dbReference type="GeneID" id="55641025"/>
<dbReference type="HAMAP" id="MF_01926">
    <property type="entry name" value="PurS"/>
    <property type="match status" value="1"/>
</dbReference>
<organism evidence="7 8">
    <name type="scientific">Metallosphaera tengchongensis</name>
    <dbReference type="NCBI Taxonomy" id="1532350"/>
    <lineage>
        <taxon>Archaea</taxon>
        <taxon>Thermoproteota</taxon>
        <taxon>Thermoprotei</taxon>
        <taxon>Sulfolobales</taxon>
        <taxon>Sulfolobaceae</taxon>
        <taxon>Metallosphaera</taxon>
    </lineage>
</organism>
<evidence type="ECO:0000256" key="2">
    <source>
        <dbReference type="ARBA" id="ARBA00022598"/>
    </source>
</evidence>
<dbReference type="EC" id="6.3.5.3" evidence="6"/>
<accession>A0A6N0NW80</accession>
<comment type="pathway">
    <text evidence="6">Purine metabolism; IMP biosynthesis via de novo pathway; 5-amino-1-(5-phospho-D-ribosyl)imidazole from N(2)-formyl-N(1)-(5-phospho-D-ribosyl)glycinamide: step 1/2.</text>
</comment>
<comment type="similarity">
    <text evidence="6">Belongs to the PurS family.</text>
</comment>
<evidence type="ECO:0000256" key="6">
    <source>
        <dbReference type="HAMAP-Rule" id="MF_01926"/>
    </source>
</evidence>
<dbReference type="InterPro" id="IPR036604">
    <property type="entry name" value="PurS-like_sf"/>
</dbReference>
<gene>
    <name evidence="6" type="primary">purS</name>
    <name evidence="7" type="ORF">GWK48_03710</name>
</gene>
<evidence type="ECO:0000313" key="8">
    <source>
        <dbReference type="Proteomes" id="UP000509301"/>
    </source>
</evidence>
<keyword evidence="4 6" id="KW-0658">Purine biosynthesis</keyword>
<dbReference type="GO" id="GO:0005524">
    <property type="term" value="F:ATP binding"/>
    <property type="evidence" value="ECO:0007669"/>
    <property type="project" value="UniProtKB-UniRule"/>
</dbReference>
<comment type="catalytic activity">
    <reaction evidence="6">
        <text>N(2)-formyl-N(1)-(5-phospho-beta-D-ribosyl)glycinamide + L-glutamine + ATP + H2O = 2-formamido-N(1)-(5-O-phospho-beta-D-ribosyl)acetamidine + L-glutamate + ADP + phosphate + H(+)</text>
        <dbReference type="Rhea" id="RHEA:17129"/>
        <dbReference type="ChEBI" id="CHEBI:15377"/>
        <dbReference type="ChEBI" id="CHEBI:15378"/>
        <dbReference type="ChEBI" id="CHEBI:29985"/>
        <dbReference type="ChEBI" id="CHEBI:30616"/>
        <dbReference type="ChEBI" id="CHEBI:43474"/>
        <dbReference type="ChEBI" id="CHEBI:58359"/>
        <dbReference type="ChEBI" id="CHEBI:147286"/>
        <dbReference type="ChEBI" id="CHEBI:147287"/>
        <dbReference type="ChEBI" id="CHEBI:456216"/>
        <dbReference type="EC" id="6.3.5.3"/>
    </reaction>
</comment>
<reference evidence="7 8" key="1">
    <citation type="submission" date="2020-02" db="EMBL/GenBank/DDBJ databases">
        <title>Comparative genome analysis reveals the metabolism and evolution of the thermophilic archaeal genus Metallosphaera.</title>
        <authorList>
            <person name="Jiang C."/>
        </authorList>
    </citation>
    <scope>NUCLEOTIDE SEQUENCE [LARGE SCALE GENOMIC DNA]</scope>
    <source>
        <strain evidence="7 8">Ric-A</strain>
    </source>
</reference>
<keyword evidence="8" id="KW-1185">Reference proteome</keyword>
<evidence type="ECO:0000256" key="5">
    <source>
        <dbReference type="ARBA" id="ARBA00022840"/>
    </source>
</evidence>
<dbReference type="RefSeq" id="WP_174629736.1">
    <property type="nucleotide sequence ID" value="NZ_CP049074.1"/>
</dbReference>
<keyword evidence="5 6" id="KW-0067">ATP-binding</keyword>
<dbReference type="GO" id="GO:0006189">
    <property type="term" value="P:'de novo' IMP biosynthetic process"/>
    <property type="evidence" value="ECO:0007669"/>
    <property type="project" value="UniProtKB-UniRule"/>
</dbReference>
<dbReference type="PANTHER" id="PTHR34696:SF1">
    <property type="entry name" value="PHOSPHORIBOSYLFORMYLGLYCINAMIDINE SYNTHASE SUBUNIT PURS"/>
    <property type="match status" value="1"/>
</dbReference>
<comment type="function">
    <text evidence="6">Part of the phosphoribosylformylglycinamidine synthase complex involved in the purines biosynthetic pathway. Catalyzes the ATP-dependent conversion of formylglycinamide ribonucleotide (FGAR) and glutamine to yield formylglycinamidine ribonucleotide (FGAM) and glutamate. The FGAM synthase complex is composed of three subunits. PurQ produces an ammonia molecule by converting glutamine to glutamate. PurL transfers the ammonia molecule to FGAR to form FGAM in an ATP-dependent manner. PurS interacts with PurQ and PurL and is thought to assist in the transfer of the ammonia molecule from PurQ to PurL.</text>
</comment>
<dbReference type="UniPathway" id="UPA00074">
    <property type="reaction ID" value="UER00128"/>
</dbReference>
<dbReference type="InterPro" id="IPR003850">
    <property type="entry name" value="PurS"/>
</dbReference>
<protein>
    <recommendedName>
        <fullName evidence="6">Phosphoribosylformylglycinamidine synthase subunit PurS</fullName>
        <shortName evidence="6">FGAM synthase</shortName>
        <ecNumber evidence="6">6.3.5.3</ecNumber>
    </recommendedName>
    <alternativeName>
        <fullName evidence="6">Formylglycinamide ribonucleotide amidotransferase subunit III</fullName>
        <shortName evidence="6">FGAR amidotransferase III</shortName>
        <shortName evidence="6">FGAR-AT III</shortName>
    </alternativeName>
    <alternativeName>
        <fullName evidence="6">Phosphoribosylformylglycinamidine synthase subunit III</fullName>
    </alternativeName>
</protein>
<sequence>MYRVELIVINKDGVRDPEGETLKRYVLDPEVPNRISSARVGKFIELLVDASSKEEAERLVAKLAEEKRLYNPIVHKIRVRAERLEDGSS</sequence>
<keyword evidence="1 6" id="KW-0963">Cytoplasm</keyword>
<comment type="subunit">
    <text evidence="6">Part of the FGAM synthase complex composed of 1 PurL, 1 PurQ and 2 PurS subunits.</text>
</comment>
<dbReference type="AlphaFoldDB" id="A0A6N0NW80"/>
<dbReference type="Pfam" id="PF02700">
    <property type="entry name" value="PurS"/>
    <property type="match status" value="1"/>
</dbReference>
<dbReference type="EMBL" id="CP049074">
    <property type="protein sequence ID" value="QKQ99617.1"/>
    <property type="molecule type" value="Genomic_DNA"/>
</dbReference>
<dbReference type="KEGG" id="mten:GWK48_03710"/>
<dbReference type="SUPFAM" id="SSF82697">
    <property type="entry name" value="PurS-like"/>
    <property type="match status" value="1"/>
</dbReference>
<proteinExistence type="inferred from homology"/>
<keyword evidence="3 6" id="KW-0547">Nucleotide-binding</keyword>
<dbReference type="PANTHER" id="PTHR34696">
    <property type="entry name" value="PHOSPHORIBOSYLFORMYLGLYCINAMIDINE SYNTHASE SUBUNIT PURS"/>
    <property type="match status" value="1"/>
</dbReference>
<evidence type="ECO:0000256" key="1">
    <source>
        <dbReference type="ARBA" id="ARBA00022490"/>
    </source>
</evidence>
<dbReference type="GO" id="GO:0005737">
    <property type="term" value="C:cytoplasm"/>
    <property type="evidence" value="ECO:0007669"/>
    <property type="project" value="UniProtKB-SubCell"/>
</dbReference>
<dbReference type="Proteomes" id="UP000509301">
    <property type="component" value="Chromosome"/>
</dbReference>